<dbReference type="PROSITE" id="PS50089">
    <property type="entry name" value="ZF_RING_2"/>
    <property type="match status" value="1"/>
</dbReference>
<dbReference type="Gene3D" id="3.30.40.10">
    <property type="entry name" value="Zinc/RING finger domain, C3HC4 (zinc finger)"/>
    <property type="match status" value="1"/>
</dbReference>
<dbReference type="InterPro" id="IPR001841">
    <property type="entry name" value="Znf_RING"/>
</dbReference>
<dbReference type="InterPro" id="IPR017907">
    <property type="entry name" value="Znf_RING_CS"/>
</dbReference>
<dbReference type="PANTHER" id="PTHR25462">
    <property type="entry name" value="BONUS, ISOFORM C-RELATED"/>
    <property type="match status" value="1"/>
</dbReference>
<dbReference type="AlphaFoldDB" id="A0A6J8B7C7"/>
<feature type="domain" description="RING-type" evidence="5">
    <location>
        <begin position="20"/>
        <end position="64"/>
    </location>
</feature>
<dbReference type="SMART" id="SM00184">
    <property type="entry name" value="RING"/>
    <property type="match status" value="1"/>
</dbReference>
<dbReference type="Proteomes" id="UP000507470">
    <property type="component" value="Unassembled WGS sequence"/>
</dbReference>
<dbReference type="InterPro" id="IPR013087">
    <property type="entry name" value="Znf_C2H2_type"/>
</dbReference>
<accession>A0A6J8B7C7</accession>
<name>A0A6J8B7C7_MYTCO</name>
<dbReference type="SUPFAM" id="SSF57850">
    <property type="entry name" value="RING/U-box"/>
    <property type="match status" value="1"/>
</dbReference>
<keyword evidence="7" id="KW-1185">Reference proteome</keyword>
<sequence length="900" mass="103436">MTSKKTVNLISELESRYLECNICRELFDEDERIPRLLPCHHPFCSECLKKLGRRKDIIKCPTCNAVHNMQKNDPLDFPKDNTRRDLTSFLHAHSDLITLKKCNHCGNTVDVTNKCQQCNIHLCEICRRHHKTVNLTHSIILSKSETFPDEDDNLDICLNPRHERAKLKYFCNSSNCQSALCPSCALDEHRDSSKHELENIEKAFNKRKKELGNGVKSLRRRILYVESTIQKVTNTLQDERDEFNRDLDAIYKRGMGVLEDRRQKILYKYNIAFQKKESKAVTRKDNLDSFLKNATECCNLSEQLINRNNMSSLLNVHQTIDVHMKQYLNATVENSTDDENDFAKKLNFDDILRLFKNNIETLEKSSEDADIEPSIELAKASPPAKQSDLFELLPYRNIPCNLKISVREPTNDRHLELELNKIVQTKEYVVGFRDILGSIILILFMLLVTHDISVLPLAIRGHGNLIGFGFNTQLASQFACISADNQTVATLPTANVLCGLKGRHFKYKGVFANTSFHPEIESSIEFSVRFQDMFLKQQTMAQLNYIALFSFDRPVFEFGFTNESISTPFLFPSFLSVSAFPCLNQFGVCFSTGNGVLIESKNIFKRETKSHFVEGRFILKYRPSDFTFFLLAKSHKSKTTTELYRVENVQFRSLFWPVFAAYDFHRISVLINIKTIEVGFDRYTLHSNLFISDDNKTVSNDYLGGKFPSNSFGTRVIYALPKEIETTNVIQTMINIDFDDSNGGKTLFKIGFRERTDGIFNTTSLLKCTKCAVKYVFGLISTTGYCLSLTTDSNQIIVGNHMSLFLHYNRNGIIELYVFDTVFGYRYSLFQFAPFIKQAPEFYIEKVDAKDIVISSRKNTNILNLERMCLSLFLGIVLLVIKKTTENTVPHLVSFIIVRH</sequence>
<evidence type="ECO:0000313" key="7">
    <source>
        <dbReference type="Proteomes" id="UP000507470"/>
    </source>
</evidence>
<keyword evidence="3" id="KW-0862">Zinc</keyword>
<dbReference type="OrthoDB" id="111250at2759"/>
<keyword evidence="2 4" id="KW-0863">Zinc-finger</keyword>
<evidence type="ECO:0000313" key="6">
    <source>
        <dbReference type="EMBL" id="CAC5379848.1"/>
    </source>
</evidence>
<evidence type="ECO:0000256" key="3">
    <source>
        <dbReference type="ARBA" id="ARBA00022833"/>
    </source>
</evidence>
<organism evidence="6 7">
    <name type="scientific">Mytilus coruscus</name>
    <name type="common">Sea mussel</name>
    <dbReference type="NCBI Taxonomy" id="42192"/>
    <lineage>
        <taxon>Eukaryota</taxon>
        <taxon>Metazoa</taxon>
        <taxon>Spiralia</taxon>
        <taxon>Lophotrochozoa</taxon>
        <taxon>Mollusca</taxon>
        <taxon>Bivalvia</taxon>
        <taxon>Autobranchia</taxon>
        <taxon>Pteriomorphia</taxon>
        <taxon>Mytilida</taxon>
        <taxon>Mytiloidea</taxon>
        <taxon>Mytilidae</taxon>
        <taxon>Mytilinae</taxon>
        <taxon>Mytilus</taxon>
    </lineage>
</organism>
<dbReference type="GO" id="GO:0008270">
    <property type="term" value="F:zinc ion binding"/>
    <property type="evidence" value="ECO:0007669"/>
    <property type="project" value="UniProtKB-KW"/>
</dbReference>
<gene>
    <name evidence="6" type="ORF">MCOR_15856</name>
</gene>
<dbReference type="InterPro" id="IPR047153">
    <property type="entry name" value="TRIM45/56/19-like"/>
</dbReference>
<dbReference type="PROSITE" id="PS00028">
    <property type="entry name" value="ZINC_FINGER_C2H2_1"/>
    <property type="match status" value="1"/>
</dbReference>
<dbReference type="Pfam" id="PF14634">
    <property type="entry name" value="zf-RING_5"/>
    <property type="match status" value="1"/>
</dbReference>
<evidence type="ECO:0000256" key="1">
    <source>
        <dbReference type="ARBA" id="ARBA00022723"/>
    </source>
</evidence>
<dbReference type="Pfam" id="PF00643">
    <property type="entry name" value="zf-B_box"/>
    <property type="match status" value="1"/>
</dbReference>
<keyword evidence="1" id="KW-0479">Metal-binding</keyword>
<reference evidence="6 7" key="1">
    <citation type="submission" date="2020-06" db="EMBL/GenBank/DDBJ databases">
        <authorList>
            <person name="Li R."/>
            <person name="Bekaert M."/>
        </authorList>
    </citation>
    <scope>NUCLEOTIDE SEQUENCE [LARGE SCALE GENOMIC DNA]</scope>
    <source>
        <strain evidence="7">wild</strain>
    </source>
</reference>
<dbReference type="PROSITE" id="PS00518">
    <property type="entry name" value="ZF_RING_1"/>
    <property type="match status" value="1"/>
</dbReference>
<dbReference type="GO" id="GO:0061630">
    <property type="term" value="F:ubiquitin protein ligase activity"/>
    <property type="evidence" value="ECO:0007669"/>
    <property type="project" value="TreeGrafter"/>
</dbReference>
<dbReference type="InterPro" id="IPR013083">
    <property type="entry name" value="Znf_RING/FYVE/PHD"/>
</dbReference>
<dbReference type="SUPFAM" id="SSF57845">
    <property type="entry name" value="B-box zinc-binding domain"/>
    <property type="match status" value="1"/>
</dbReference>
<evidence type="ECO:0000256" key="4">
    <source>
        <dbReference type="PROSITE-ProRule" id="PRU00175"/>
    </source>
</evidence>
<evidence type="ECO:0000259" key="5">
    <source>
        <dbReference type="PROSITE" id="PS50089"/>
    </source>
</evidence>
<dbReference type="EMBL" id="CACVKT020002749">
    <property type="protein sequence ID" value="CAC5379848.1"/>
    <property type="molecule type" value="Genomic_DNA"/>
</dbReference>
<dbReference type="InterPro" id="IPR000315">
    <property type="entry name" value="Znf_B-box"/>
</dbReference>
<protein>
    <recommendedName>
        <fullName evidence="5">RING-type domain-containing protein</fullName>
    </recommendedName>
</protein>
<proteinExistence type="predicted"/>
<dbReference type="PANTHER" id="PTHR25462:SF291">
    <property type="entry name" value="E3 UBIQUITIN-PROTEIN LIGASE TRIM45"/>
    <property type="match status" value="1"/>
</dbReference>
<evidence type="ECO:0000256" key="2">
    <source>
        <dbReference type="ARBA" id="ARBA00022771"/>
    </source>
</evidence>